<dbReference type="Proteomes" id="UP000305517">
    <property type="component" value="Unassembled WGS sequence"/>
</dbReference>
<dbReference type="AlphaFoldDB" id="A0A5R8WS06"/>
<evidence type="ECO:0000259" key="1">
    <source>
        <dbReference type="PROSITE" id="PS50943"/>
    </source>
</evidence>
<dbReference type="InterPro" id="IPR001387">
    <property type="entry name" value="Cro/C1-type_HTH"/>
</dbReference>
<dbReference type="OrthoDB" id="887376at2"/>
<accession>A0A5R8WS06</accession>
<keyword evidence="3" id="KW-1185">Reference proteome</keyword>
<dbReference type="PROSITE" id="PS50943">
    <property type="entry name" value="HTH_CROC1"/>
    <property type="match status" value="1"/>
</dbReference>
<proteinExistence type="predicted"/>
<gene>
    <name evidence="2" type="ORF">FDY95_07720</name>
</gene>
<dbReference type="RefSeq" id="WP_138076352.1">
    <property type="nucleotide sequence ID" value="NZ_VAJM01000003.1"/>
</dbReference>
<dbReference type="GO" id="GO:0003677">
    <property type="term" value="F:DNA binding"/>
    <property type="evidence" value="ECO:0007669"/>
    <property type="project" value="InterPro"/>
</dbReference>
<dbReference type="InterPro" id="IPR010982">
    <property type="entry name" value="Lambda_DNA-bd_dom_sf"/>
</dbReference>
<dbReference type="Gene3D" id="1.10.260.40">
    <property type="entry name" value="lambda repressor-like DNA-binding domains"/>
    <property type="match status" value="1"/>
</dbReference>
<evidence type="ECO:0000313" key="2">
    <source>
        <dbReference type="EMBL" id="TLM93912.1"/>
    </source>
</evidence>
<dbReference type="SUPFAM" id="SSF47413">
    <property type="entry name" value="lambda repressor-like DNA-binding domains"/>
    <property type="match status" value="1"/>
</dbReference>
<comment type="caution">
    <text evidence="2">The sequence shown here is derived from an EMBL/GenBank/DDBJ whole genome shotgun (WGS) entry which is preliminary data.</text>
</comment>
<dbReference type="EMBL" id="VAJM01000003">
    <property type="protein sequence ID" value="TLM93912.1"/>
    <property type="molecule type" value="Genomic_DNA"/>
</dbReference>
<protein>
    <recommendedName>
        <fullName evidence="1">HTH cro/C1-type domain-containing protein</fullName>
    </recommendedName>
</protein>
<feature type="domain" description="HTH cro/C1-type" evidence="1">
    <location>
        <begin position="16"/>
        <end position="66"/>
    </location>
</feature>
<dbReference type="CDD" id="cd00093">
    <property type="entry name" value="HTH_XRE"/>
    <property type="match status" value="1"/>
</dbReference>
<reference evidence="2 3" key="1">
    <citation type="submission" date="2019-05" db="EMBL/GenBank/DDBJ databases">
        <title>Hymenobacter edaphi sp. nov., isolated from abandoned arsenic-contaminated farmland soil.</title>
        <authorList>
            <person name="Nie L."/>
        </authorList>
    </citation>
    <scope>NUCLEOTIDE SEQUENCE [LARGE SCALE GENOMIC DNA]</scope>
    <source>
        <strain evidence="2 3">1-3-3-8</strain>
    </source>
</reference>
<evidence type="ECO:0000313" key="3">
    <source>
        <dbReference type="Proteomes" id="UP000305517"/>
    </source>
</evidence>
<name>A0A5R8WS06_9BACT</name>
<organism evidence="2 3">
    <name type="scientific">Hymenobacter jeollabukensis</name>
    <dbReference type="NCBI Taxonomy" id="2025313"/>
    <lineage>
        <taxon>Bacteria</taxon>
        <taxon>Pseudomonadati</taxon>
        <taxon>Bacteroidota</taxon>
        <taxon>Cytophagia</taxon>
        <taxon>Cytophagales</taxon>
        <taxon>Hymenobacteraceae</taxon>
        <taxon>Hymenobacter</taxon>
    </lineage>
</organism>
<sequence length="190" mass="20097">MPQKAIPSATLTAAVRAYLGLSQLELARFLGVTRGQVAHVEAGRKLLGPESRCRLSQLADLLPAPLGLAPAEPAAPAPASSTLPAAAPLRQRLARCRRRAAQLQQALAQHEARSQQARRWEQILPALEAAVAADAGPGAAGRRQWVAARQAEAHAALAADEAAAELLLTVRLRHLQAEAAELAQLLADFY</sequence>